<accession>A0A4R1NBJ3</accession>
<keyword evidence="2" id="KW-1185">Reference proteome</keyword>
<dbReference type="AlphaFoldDB" id="A0A4R1NBJ3"/>
<dbReference type="EMBL" id="SJOI01000001">
    <property type="protein sequence ID" value="TCL03001.1"/>
    <property type="molecule type" value="Genomic_DNA"/>
</dbReference>
<evidence type="ECO:0000313" key="1">
    <source>
        <dbReference type="EMBL" id="TCL03001.1"/>
    </source>
</evidence>
<name>A0A4R1NBJ3_9GAMM</name>
<dbReference type="OrthoDB" id="6442063at2"/>
<sequence length="382" mass="44408">MINSNPHSVMGATFCPVSTEENPDDKGLVMIAKTINVSNTPSAMPQSTYSRSAKDNVKPKYTLSYFHAAYSGENNFTLKHKYHPVAVFGLRKKQDDLKFLLEKGLGLKRVKTINILNTQIGLNGPPQPWEKLGYPSKDLFDRSIENISKISVRAPSQPSKKSHGDLKSRWKNYLYANKEKLDPIIRIRTLLMQTAANDNKDNLEQFILKNTEADCNVEELCKHLKYLILTLGCKNSAELEQALESYKTEKGELLLSSENYKDLYHLYNFHFFRNTSKLGLEFFAEERFDIAYAWNTEENAEINLDVANYKPWKNEKRRDDIHLNRPVHEWITYSEIRSILRDKNSVFSSNKPFKFFFAFDHRMKRFNVEMASSLRSDHWVKL</sequence>
<organism evidence="1 2">
    <name type="scientific">Sodalis ligni</name>
    <dbReference type="NCBI Taxonomy" id="2697027"/>
    <lineage>
        <taxon>Bacteria</taxon>
        <taxon>Pseudomonadati</taxon>
        <taxon>Pseudomonadota</taxon>
        <taxon>Gammaproteobacteria</taxon>
        <taxon>Enterobacterales</taxon>
        <taxon>Bruguierivoracaceae</taxon>
        <taxon>Sodalis</taxon>
    </lineage>
</organism>
<reference evidence="1 2" key="1">
    <citation type="submission" date="2019-02" db="EMBL/GenBank/DDBJ databases">
        <title>Investigation of anaerobic lignin degradation for improved lignocellulosic biofuels.</title>
        <authorList>
            <person name="Deangelis K."/>
        </authorList>
    </citation>
    <scope>NUCLEOTIDE SEQUENCE [LARGE SCALE GENOMIC DNA]</scope>
    <source>
        <strain evidence="1 2">159R</strain>
    </source>
</reference>
<dbReference type="Proteomes" id="UP000294555">
    <property type="component" value="Unassembled WGS sequence"/>
</dbReference>
<comment type="caution">
    <text evidence="1">The sequence shown here is derived from an EMBL/GenBank/DDBJ whole genome shotgun (WGS) entry which is preliminary data.</text>
</comment>
<protein>
    <submittedName>
        <fullName evidence="1">Uncharacterized protein</fullName>
    </submittedName>
</protein>
<evidence type="ECO:0000313" key="2">
    <source>
        <dbReference type="Proteomes" id="UP000294555"/>
    </source>
</evidence>
<dbReference type="RefSeq" id="WP_132921905.1">
    <property type="nucleotide sequence ID" value="NZ_SJOI01000001.1"/>
</dbReference>
<gene>
    <name evidence="1" type="ORF">EZJ58_1042</name>
</gene>
<proteinExistence type="predicted"/>